<dbReference type="AlphaFoldDB" id="A0A5Q2VJH5"/>
<evidence type="ECO:0000313" key="3">
    <source>
        <dbReference type="EMBL" id="QGH64089.1"/>
    </source>
</evidence>
<evidence type="ECO:0000256" key="2">
    <source>
        <dbReference type="SAM" id="Phobius"/>
    </source>
</evidence>
<sequence length="49" mass="5466">MKAIHSMAISQAAKMKHDDQNSDDTFSALLKVLAVVVIAIFIIAVWYFI</sequence>
<accession>A0A5Q2VJH5</accession>
<dbReference type="Proteomes" id="UP000381260">
    <property type="component" value="Chromosome"/>
</dbReference>
<proteinExistence type="predicted"/>
<keyword evidence="2" id="KW-0472">Membrane</keyword>
<feature type="region of interest" description="Disordered" evidence="1">
    <location>
        <begin position="1"/>
        <end position="20"/>
    </location>
</feature>
<reference evidence="3 4" key="1">
    <citation type="submission" date="2019-11" db="EMBL/GenBank/DDBJ databases">
        <title>The Phosphoenolpyruvate Phosphotransferase System Regulates Serratia proteamaculans 336X Biofilm Formation and Wheat Roots colonization.</title>
        <authorList>
            <person name="Liu F."/>
        </authorList>
    </citation>
    <scope>NUCLEOTIDE SEQUENCE [LARGE SCALE GENOMIC DNA]</scope>
    <source>
        <strain evidence="3 4">336X</strain>
    </source>
</reference>
<protein>
    <submittedName>
        <fullName evidence="3">Uncharacterized protein</fullName>
    </submittedName>
</protein>
<evidence type="ECO:0000256" key="1">
    <source>
        <dbReference type="SAM" id="MobiDB-lite"/>
    </source>
</evidence>
<keyword evidence="2" id="KW-1133">Transmembrane helix</keyword>
<dbReference type="EMBL" id="CP045913">
    <property type="protein sequence ID" value="QGH64089.1"/>
    <property type="molecule type" value="Genomic_DNA"/>
</dbReference>
<organism evidence="3 4">
    <name type="scientific">Serratia proteamaculans</name>
    <dbReference type="NCBI Taxonomy" id="28151"/>
    <lineage>
        <taxon>Bacteria</taxon>
        <taxon>Pseudomonadati</taxon>
        <taxon>Pseudomonadota</taxon>
        <taxon>Gammaproteobacteria</taxon>
        <taxon>Enterobacterales</taxon>
        <taxon>Yersiniaceae</taxon>
        <taxon>Serratia</taxon>
    </lineage>
</organism>
<gene>
    <name evidence="3" type="ORF">GHV41_25900</name>
</gene>
<evidence type="ECO:0000313" key="4">
    <source>
        <dbReference type="Proteomes" id="UP000381260"/>
    </source>
</evidence>
<feature type="transmembrane region" description="Helical" evidence="2">
    <location>
        <begin position="28"/>
        <end position="48"/>
    </location>
</feature>
<name>A0A5Q2VJH5_SERPR</name>
<keyword evidence="2" id="KW-0812">Transmembrane</keyword>